<dbReference type="PaxDb" id="4097-A0A1S3XQL1"/>
<dbReference type="InterPro" id="IPR038005">
    <property type="entry name" value="RX-like_CC"/>
</dbReference>
<dbReference type="InterPro" id="IPR027417">
    <property type="entry name" value="P-loop_NTPase"/>
</dbReference>
<dbReference type="Pfam" id="PF00931">
    <property type="entry name" value="NB-ARC"/>
    <property type="match status" value="1"/>
</dbReference>
<feature type="domain" description="Late blight resistance protein R1A-like N-terminal" evidence="15">
    <location>
        <begin position="97"/>
        <end position="392"/>
    </location>
</feature>
<comment type="similarity">
    <text evidence="4">Belongs to the disease resistance NB-LRR family.</text>
</comment>
<evidence type="ECO:0000313" key="17">
    <source>
        <dbReference type="RefSeq" id="XP_016442150.1"/>
    </source>
</evidence>
<evidence type="ECO:0000256" key="1">
    <source>
        <dbReference type="ARBA" id="ARBA00002074"/>
    </source>
</evidence>
<reference evidence="17" key="2">
    <citation type="submission" date="2025-08" db="UniProtKB">
        <authorList>
            <consortium name="RefSeq"/>
        </authorList>
    </citation>
    <scope>IDENTIFICATION</scope>
    <source>
        <tissue evidence="17">Leaf</tissue>
    </source>
</reference>
<keyword evidence="10" id="KW-0611">Plant defense</keyword>
<dbReference type="GO" id="GO:0043531">
    <property type="term" value="F:ADP binding"/>
    <property type="evidence" value="ECO:0007669"/>
    <property type="project" value="InterPro"/>
</dbReference>
<evidence type="ECO:0000313" key="16">
    <source>
        <dbReference type="Proteomes" id="UP000790787"/>
    </source>
</evidence>
<dbReference type="KEGG" id="nta:107767612"/>
<evidence type="ECO:0000256" key="6">
    <source>
        <dbReference type="ARBA" id="ARBA00022614"/>
    </source>
</evidence>
<evidence type="ECO:0000259" key="15">
    <source>
        <dbReference type="Pfam" id="PF12061"/>
    </source>
</evidence>
<dbReference type="PRINTS" id="PR00364">
    <property type="entry name" value="DISEASERSIST"/>
</dbReference>
<keyword evidence="11" id="KW-0067">ATP-binding</keyword>
<keyword evidence="16" id="KW-1185">Reference proteome</keyword>
<dbReference type="FunFam" id="3.40.50.300:FF:001091">
    <property type="entry name" value="Probable disease resistance protein At1g61300"/>
    <property type="match status" value="1"/>
</dbReference>
<sequence>MLSNKYPSSMKYHPLEPLQQIEDQLGLDMPEISQDRIKFLKREFGFLDIFLSLQRLTDRWDMLHVTRKVHALFQEASVDLRKTSKIQHVDRVISQLQEKLWITKLEMKAEYSFPKIVAYKNGIATAEFVMEFIDTVVGNLSDLMKIYGSSSLLFVPGPKKELEDVLNELKLQRNFVCFLSDRCLEPQSQRTFFTHILAVAGHAAMLSWLYLPGRSNENQDLASGEMNGLLSDLLRTKIKLIQPGTRKIYIEVLQALKSTIQSRWCANIKIEHVADCEAGFVETLQHNLNELPIINNPIRIAAWNDQIATLHEMLSLFITNFIRNLSLQVLDFHFRDIDTVMVDVGLLIYSLYDNEEKEEVVLEKANGALALDLQGTNQLIKMLIYHITRKVFQSNFRSTHRISYFNFLLSNLKEFQDRCSDSLAFVKNQLQIIEKELESLQPFLRSVAEAQHNRLKALQDHTTQLINKAYEVEYVVDAGISKEFPHSFVEHWLLDIIQEITLISSLVAEIHRKNMVEDTMNTGTARTASNLARAPAMIENIEGIDNVTERLRDQLLTKGSRGREIISIVGMPGIGKTTVAYKLYRDKLVVYHFDVRAMCYASQEHSREKLLMKILHILTGRRFEHRKISDVELAAELWKTLYGRRYLILLDDVWEASVWDDVIGCLPSTKNGSRVILTTRNYKVANRIRSKSEPLLLGMFKGDES</sequence>
<keyword evidence="6" id="KW-0433">Leucine-rich repeat</keyword>
<evidence type="ECO:0000256" key="7">
    <source>
        <dbReference type="ARBA" id="ARBA00022667"/>
    </source>
</evidence>
<evidence type="ECO:0000256" key="12">
    <source>
        <dbReference type="ARBA" id="ARBA00023054"/>
    </source>
</evidence>
<evidence type="ECO:0000256" key="2">
    <source>
        <dbReference type="ARBA" id="ARBA00004370"/>
    </source>
</evidence>
<evidence type="ECO:0000256" key="3">
    <source>
        <dbReference type="ARBA" id="ARBA00004496"/>
    </source>
</evidence>
<evidence type="ECO:0000259" key="14">
    <source>
        <dbReference type="Pfam" id="PF00931"/>
    </source>
</evidence>
<protein>
    <submittedName>
        <fullName evidence="17">Late blight resistance protein R1-A-like</fullName>
    </submittedName>
</protein>
<gene>
    <name evidence="17" type="primary">LOC107767612</name>
</gene>
<dbReference type="RefSeq" id="XP_016442150.1">
    <property type="nucleotide sequence ID" value="XM_016586664.1"/>
</dbReference>
<dbReference type="SMR" id="A0A1S3XQL1"/>
<dbReference type="PANTHER" id="PTHR19338:SF73">
    <property type="entry name" value="DISEASE RESISTANCE PROTEIN RGA2-LIKE"/>
    <property type="match status" value="1"/>
</dbReference>
<evidence type="ECO:0000256" key="13">
    <source>
        <dbReference type="ARBA" id="ARBA00023136"/>
    </source>
</evidence>
<accession>A0A1S3XQL1</accession>
<evidence type="ECO:0000256" key="5">
    <source>
        <dbReference type="ARBA" id="ARBA00022490"/>
    </source>
</evidence>
<keyword evidence="8" id="KW-0677">Repeat</keyword>
<comment type="subcellular location">
    <subcellularLocation>
        <location evidence="3">Cytoplasm</location>
    </subcellularLocation>
    <subcellularLocation>
        <location evidence="2">Membrane</location>
    </subcellularLocation>
</comment>
<dbReference type="Proteomes" id="UP000790787">
    <property type="component" value="Chromosome 24"/>
</dbReference>
<keyword evidence="13" id="KW-0472">Membrane</keyword>
<name>A0A1S3XQL1_TOBAC</name>
<keyword evidence="12" id="KW-0175">Coiled coil</keyword>
<dbReference type="GeneID" id="107767612"/>
<proteinExistence type="inferred from homology"/>
<dbReference type="GO" id="GO:0005524">
    <property type="term" value="F:ATP binding"/>
    <property type="evidence" value="ECO:0007669"/>
    <property type="project" value="UniProtKB-KW"/>
</dbReference>
<dbReference type="AlphaFoldDB" id="A0A1S3XQL1"/>
<dbReference type="GO" id="GO:0005737">
    <property type="term" value="C:cytoplasm"/>
    <property type="evidence" value="ECO:0007669"/>
    <property type="project" value="UniProtKB-SubCell"/>
</dbReference>
<evidence type="ECO:0000256" key="9">
    <source>
        <dbReference type="ARBA" id="ARBA00022741"/>
    </source>
</evidence>
<evidence type="ECO:0000256" key="10">
    <source>
        <dbReference type="ARBA" id="ARBA00022821"/>
    </source>
</evidence>
<reference evidence="16" key="1">
    <citation type="journal article" date="2014" name="Nat. Commun.">
        <title>The tobacco genome sequence and its comparison with those of tomato and potato.</title>
        <authorList>
            <person name="Sierro N."/>
            <person name="Battey J.N."/>
            <person name="Ouadi S."/>
            <person name="Bakaher N."/>
            <person name="Bovet L."/>
            <person name="Willig A."/>
            <person name="Goepfert S."/>
            <person name="Peitsch M.C."/>
            <person name="Ivanov N.V."/>
        </authorList>
    </citation>
    <scope>NUCLEOTIDE SEQUENCE [LARGE SCALE GENOMIC DNA]</scope>
</reference>
<dbReference type="Gene3D" id="3.40.50.300">
    <property type="entry name" value="P-loop containing nucleotide triphosphate hydrolases"/>
    <property type="match status" value="1"/>
</dbReference>
<organism evidence="16 17">
    <name type="scientific">Nicotiana tabacum</name>
    <name type="common">Common tobacco</name>
    <dbReference type="NCBI Taxonomy" id="4097"/>
    <lineage>
        <taxon>Eukaryota</taxon>
        <taxon>Viridiplantae</taxon>
        <taxon>Streptophyta</taxon>
        <taxon>Embryophyta</taxon>
        <taxon>Tracheophyta</taxon>
        <taxon>Spermatophyta</taxon>
        <taxon>Magnoliopsida</taxon>
        <taxon>eudicotyledons</taxon>
        <taxon>Gunneridae</taxon>
        <taxon>Pentapetalae</taxon>
        <taxon>asterids</taxon>
        <taxon>lamiids</taxon>
        <taxon>Solanales</taxon>
        <taxon>Solanaceae</taxon>
        <taxon>Nicotianoideae</taxon>
        <taxon>Nicotianeae</taxon>
        <taxon>Nicotiana</taxon>
    </lineage>
</organism>
<feature type="domain" description="NB-ARC" evidence="14">
    <location>
        <begin position="547"/>
        <end position="705"/>
    </location>
</feature>
<evidence type="ECO:0000256" key="11">
    <source>
        <dbReference type="ARBA" id="ARBA00022840"/>
    </source>
</evidence>
<dbReference type="PANTHER" id="PTHR19338">
    <property type="entry name" value="TRANSLOCASE OF INNER MITOCHONDRIAL MEMBRANE 13 HOMOLOG"/>
    <property type="match status" value="1"/>
</dbReference>
<dbReference type="RefSeq" id="XP_016442150.1">
    <property type="nucleotide sequence ID" value="XM_016586664.2"/>
</dbReference>
<dbReference type="GO" id="GO:0016020">
    <property type="term" value="C:membrane"/>
    <property type="evidence" value="ECO:0007669"/>
    <property type="project" value="UniProtKB-SubCell"/>
</dbReference>
<dbReference type="InterPro" id="IPR021929">
    <property type="entry name" value="R1A-like_N"/>
</dbReference>
<keyword evidence="7" id="KW-0381">Hypersensitive response</keyword>
<comment type="function">
    <text evidence="1">Confers resistance to late blight (Phytophthora infestans) races carrying the avirulence gene Avr1. Resistance proteins guard the plant against pathogens that contain an appropriate avirulence protein via an indirect interaction with this avirulence protein. That triggers a defense system including the hypersensitive response, which restricts the pathogen growth.</text>
</comment>
<dbReference type="InterPro" id="IPR002182">
    <property type="entry name" value="NB-ARC"/>
</dbReference>
<evidence type="ECO:0000256" key="4">
    <source>
        <dbReference type="ARBA" id="ARBA00008894"/>
    </source>
</evidence>
<dbReference type="GO" id="GO:0009626">
    <property type="term" value="P:plant-type hypersensitive response"/>
    <property type="evidence" value="ECO:0007669"/>
    <property type="project" value="UniProtKB-KW"/>
</dbReference>
<dbReference type="CDD" id="cd14798">
    <property type="entry name" value="RX-CC_like"/>
    <property type="match status" value="1"/>
</dbReference>
<dbReference type="SUPFAM" id="SSF52540">
    <property type="entry name" value="P-loop containing nucleoside triphosphate hydrolases"/>
    <property type="match status" value="1"/>
</dbReference>
<keyword evidence="5" id="KW-0963">Cytoplasm</keyword>
<evidence type="ECO:0000256" key="8">
    <source>
        <dbReference type="ARBA" id="ARBA00022737"/>
    </source>
</evidence>
<dbReference type="Pfam" id="PF12061">
    <property type="entry name" value="NB-LRR"/>
    <property type="match status" value="1"/>
</dbReference>
<dbReference type="OrthoDB" id="1305372at2759"/>
<keyword evidence="9" id="KW-0547">Nucleotide-binding</keyword>